<sequence length="573" mass="64124">MPRPLSPEEYQELGRRYYKLKQFDKALETFNDAIDASPTLGLHDHRAACYDKLGDYDAAVKDGRAMIKLDKKDVRGYLRTTSVLEKSGKPEIALGIYKYGMKHVPVDDKNFKLLQQLHDKLTRKLSPAKAIDPLTILPVEIAEMILEYLAFQNMINCMRVSKGWRDYLQKLPRLWLHLDMSAARRPVPRSFVDKAVRRSQYRLEKLTLHRFQHMDVVQNIMKACRSLEEVNILSLPAQTADSLIGMVQSSTNLQKLVVHSDITTNTSTQILRYGRKLRHVEYRALQTYQYQADWTGPFPNLEYLHITTPMKPPSIQLVFLGLLPLTTSLKTLVLTDMSDLGHSQLRIENLPLSTLILKRAEVVSIPILPATITQLVIEASRGGDVGHSSPFLLASRTFKLTHLTLSGFSGFNADVFADLLDLHHPSVQPSNASLPNKQLGAPLQHLSLSGTLDANTHGLFRGDRVLATSPRILTPELRSLRLHDLAVDDDEIEALLTHKTGLQSIDLSGSKVTGASIKMLTDGLSATLKTIRVDNCAGIVGRDAINYAEKRGVRVYSKSGDAFTGKGRRLREG</sequence>
<dbReference type="Gene3D" id="3.80.10.10">
    <property type="entry name" value="Ribonuclease Inhibitor"/>
    <property type="match status" value="1"/>
</dbReference>
<dbReference type="PROSITE" id="PS50005">
    <property type="entry name" value="TPR"/>
    <property type="match status" value="1"/>
</dbReference>
<dbReference type="SUPFAM" id="SSF81383">
    <property type="entry name" value="F-box domain"/>
    <property type="match status" value="1"/>
</dbReference>
<comment type="caution">
    <text evidence="5">The sequence shown here is derived from an EMBL/GenBank/DDBJ whole genome shotgun (WGS) entry which is preliminary data.</text>
</comment>
<dbReference type="PROSITE" id="PS50293">
    <property type="entry name" value="TPR_REGION"/>
    <property type="match status" value="1"/>
</dbReference>
<evidence type="ECO:0000256" key="2">
    <source>
        <dbReference type="ARBA" id="ARBA00022803"/>
    </source>
</evidence>
<dbReference type="SMART" id="SM00256">
    <property type="entry name" value="FBOX"/>
    <property type="match status" value="1"/>
</dbReference>
<accession>A0A9W9D912</accession>
<evidence type="ECO:0000259" key="4">
    <source>
        <dbReference type="PROSITE" id="PS50181"/>
    </source>
</evidence>
<dbReference type="Gene3D" id="1.25.40.10">
    <property type="entry name" value="Tetratricopeptide repeat domain"/>
    <property type="match status" value="1"/>
</dbReference>
<name>A0A9W9D912_9PLEO</name>
<dbReference type="InterPro" id="IPR001810">
    <property type="entry name" value="F-box_dom"/>
</dbReference>
<protein>
    <recommendedName>
        <fullName evidence="4">F-box domain-containing protein</fullName>
    </recommendedName>
</protein>
<dbReference type="SMART" id="SM00028">
    <property type="entry name" value="TPR"/>
    <property type="match status" value="2"/>
</dbReference>
<dbReference type="PANTHER" id="PTHR22904:SF523">
    <property type="entry name" value="STRESS-INDUCED-PHOSPHOPROTEIN 1"/>
    <property type="match status" value="1"/>
</dbReference>
<keyword evidence="6" id="KW-1185">Reference proteome</keyword>
<dbReference type="PROSITE" id="PS50181">
    <property type="entry name" value="FBOX"/>
    <property type="match status" value="1"/>
</dbReference>
<dbReference type="SUPFAM" id="SSF48452">
    <property type="entry name" value="TPR-like"/>
    <property type="match status" value="1"/>
</dbReference>
<proteinExistence type="predicted"/>
<evidence type="ECO:0000313" key="5">
    <source>
        <dbReference type="EMBL" id="KAJ4407804.1"/>
    </source>
</evidence>
<dbReference type="InterPro" id="IPR032675">
    <property type="entry name" value="LRR_dom_sf"/>
</dbReference>
<gene>
    <name evidence="5" type="ORF">N0V91_003774</name>
</gene>
<dbReference type="EMBL" id="JAPEVA010000019">
    <property type="protein sequence ID" value="KAJ4407804.1"/>
    <property type="molecule type" value="Genomic_DNA"/>
</dbReference>
<dbReference type="Gene3D" id="1.20.1280.50">
    <property type="match status" value="1"/>
</dbReference>
<dbReference type="Proteomes" id="UP001140510">
    <property type="component" value="Unassembled WGS sequence"/>
</dbReference>
<dbReference type="InterPro" id="IPR019734">
    <property type="entry name" value="TPR_rpt"/>
</dbReference>
<dbReference type="InterPro" id="IPR036047">
    <property type="entry name" value="F-box-like_dom_sf"/>
</dbReference>
<organism evidence="5 6">
    <name type="scientific">Didymella pomorum</name>
    <dbReference type="NCBI Taxonomy" id="749634"/>
    <lineage>
        <taxon>Eukaryota</taxon>
        <taxon>Fungi</taxon>
        <taxon>Dikarya</taxon>
        <taxon>Ascomycota</taxon>
        <taxon>Pezizomycotina</taxon>
        <taxon>Dothideomycetes</taxon>
        <taxon>Pleosporomycetidae</taxon>
        <taxon>Pleosporales</taxon>
        <taxon>Pleosporineae</taxon>
        <taxon>Didymellaceae</taxon>
        <taxon>Didymella</taxon>
    </lineage>
</organism>
<dbReference type="AlphaFoldDB" id="A0A9W9D912"/>
<evidence type="ECO:0000256" key="3">
    <source>
        <dbReference type="PROSITE-ProRule" id="PRU00339"/>
    </source>
</evidence>
<dbReference type="Pfam" id="PF12937">
    <property type="entry name" value="F-box-like"/>
    <property type="match status" value="1"/>
</dbReference>
<feature type="repeat" description="TPR" evidence="3">
    <location>
        <begin position="7"/>
        <end position="40"/>
    </location>
</feature>
<dbReference type="Pfam" id="PF13181">
    <property type="entry name" value="TPR_8"/>
    <property type="match status" value="1"/>
</dbReference>
<dbReference type="InterPro" id="IPR011990">
    <property type="entry name" value="TPR-like_helical_dom_sf"/>
</dbReference>
<keyword evidence="1" id="KW-0677">Repeat</keyword>
<reference evidence="5" key="1">
    <citation type="submission" date="2022-10" db="EMBL/GenBank/DDBJ databases">
        <title>Tapping the CABI collections for fungal endophytes: first genome assemblies for Collariella, Neodidymelliopsis, Ascochyta clinopodiicola, Didymella pomorum, Didymosphaeria variabile, Neocosmospora piperis and Neocucurbitaria cava.</title>
        <authorList>
            <person name="Hill R."/>
        </authorList>
    </citation>
    <scope>NUCLEOTIDE SEQUENCE</scope>
    <source>
        <strain evidence="5">IMI 355091</strain>
    </source>
</reference>
<dbReference type="SUPFAM" id="SSF52047">
    <property type="entry name" value="RNI-like"/>
    <property type="match status" value="1"/>
</dbReference>
<dbReference type="GO" id="GO:0051879">
    <property type="term" value="F:Hsp90 protein binding"/>
    <property type="evidence" value="ECO:0007669"/>
    <property type="project" value="TreeGrafter"/>
</dbReference>
<dbReference type="OrthoDB" id="629492at2759"/>
<evidence type="ECO:0000256" key="1">
    <source>
        <dbReference type="ARBA" id="ARBA00022737"/>
    </source>
</evidence>
<feature type="domain" description="F-box" evidence="4">
    <location>
        <begin position="131"/>
        <end position="178"/>
    </location>
</feature>
<evidence type="ECO:0000313" key="6">
    <source>
        <dbReference type="Proteomes" id="UP001140510"/>
    </source>
</evidence>
<dbReference type="PANTHER" id="PTHR22904">
    <property type="entry name" value="TPR REPEAT CONTAINING PROTEIN"/>
    <property type="match status" value="1"/>
</dbReference>
<keyword evidence="2 3" id="KW-0802">TPR repeat</keyword>